<evidence type="ECO:0000256" key="6">
    <source>
        <dbReference type="SAM" id="SignalP"/>
    </source>
</evidence>
<keyword evidence="6" id="KW-0732">Signal</keyword>
<evidence type="ECO:0000259" key="7">
    <source>
        <dbReference type="PROSITE" id="PS51352"/>
    </source>
</evidence>
<dbReference type="GeneID" id="20803215"/>
<dbReference type="CDD" id="cd02961">
    <property type="entry name" value="PDI_a_family"/>
    <property type="match status" value="1"/>
</dbReference>
<evidence type="ECO:0000313" key="8">
    <source>
        <dbReference type="EMBL" id="ETV87749.1"/>
    </source>
</evidence>
<dbReference type="PROSITE" id="PS51352">
    <property type="entry name" value="THIOREDOXIN_2"/>
    <property type="match status" value="1"/>
</dbReference>
<dbReference type="Pfam" id="PF00085">
    <property type="entry name" value="Thioredoxin"/>
    <property type="match status" value="1"/>
</dbReference>
<dbReference type="AlphaFoldDB" id="W4H8Z0"/>
<sequence length="428" mass="48575">MAVLVWLLATACVLFRAQASSDAIENLGDDSFSSTIQESNSVWLIDFYAPWCSSCIQLEPLLEEAAVEASGFLRVAKVNVDANPALQARYEIVRYPTLMYGRWNSRLNQVELKSYPGDRTVSSLVKFGKRLSADVVSTVSTKADWQRFLSVDGSMLFLGFQHEDNAPPSDLVAKFHREASQFHKHHVFVSSNEPAILSKFARPAPFIARVDANQDEPFYYDGDLPFPSWVEKNRYPSYAAFEASNVKHIGWFRILVIGCYVPEKHPGFESTMQSLASYTTSPLSRAHQDHFAFGWLNSERYEHYLTKFFVYPEQAPTLFVWNMQDQVFYNYEGRPTDDVDAIAAFLTNVLAGKEPAIAQGNYFIKIYRYMVRESPWSLLWLVPMGLVGFFLVWGCAAMRFHDSAAEKKALDQSLHPAGRRTSPSKKAE</sequence>
<dbReference type="Gene3D" id="3.40.30.10">
    <property type="entry name" value="Glutaredoxin"/>
    <property type="match status" value="2"/>
</dbReference>
<proteinExistence type="predicted"/>
<dbReference type="InterPro" id="IPR013766">
    <property type="entry name" value="Thioredoxin_domain"/>
</dbReference>
<dbReference type="EMBL" id="KI913115">
    <property type="protein sequence ID" value="ETV87749.1"/>
    <property type="molecule type" value="Genomic_DNA"/>
</dbReference>
<dbReference type="RefSeq" id="XP_009822612.1">
    <property type="nucleotide sequence ID" value="XM_009824310.1"/>
</dbReference>
<dbReference type="VEuPathDB" id="FungiDB:H257_01219"/>
<dbReference type="InterPro" id="IPR036249">
    <property type="entry name" value="Thioredoxin-like_sf"/>
</dbReference>
<protein>
    <recommendedName>
        <fullName evidence="7">Thioredoxin domain-containing protein</fullName>
    </recommendedName>
</protein>
<evidence type="ECO:0000256" key="1">
    <source>
        <dbReference type="ARBA" id="ARBA00004167"/>
    </source>
</evidence>
<dbReference type="InterPro" id="IPR052250">
    <property type="entry name" value="PDI_TMX3"/>
</dbReference>
<feature type="domain" description="Thioredoxin" evidence="7">
    <location>
        <begin position="6"/>
        <end position="133"/>
    </location>
</feature>
<feature type="transmembrane region" description="Helical" evidence="5">
    <location>
        <begin position="378"/>
        <end position="398"/>
    </location>
</feature>
<dbReference type="OrthoDB" id="74910at2759"/>
<keyword evidence="4 5" id="KW-0472">Membrane</keyword>
<feature type="signal peptide" evidence="6">
    <location>
        <begin position="1"/>
        <end position="19"/>
    </location>
</feature>
<gene>
    <name evidence="8" type="ORF">H257_01219</name>
</gene>
<dbReference type="PANTHER" id="PTHR46426:SF1">
    <property type="entry name" value="PROTEIN DISULFIDE-ISOMERASE TMX3"/>
    <property type="match status" value="1"/>
</dbReference>
<name>W4H8Z0_APHAT</name>
<evidence type="ECO:0000256" key="2">
    <source>
        <dbReference type="ARBA" id="ARBA00022692"/>
    </source>
</evidence>
<feature type="chain" id="PRO_5004842910" description="Thioredoxin domain-containing protein" evidence="6">
    <location>
        <begin position="20"/>
        <end position="428"/>
    </location>
</feature>
<keyword evidence="3 5" id="KW-1133">Transmembrane helix</keyword>
<dbReference type="GO" id="GO:0005783">
    <property type="term" value="C:endoplasmic reticulum"/>
    <property type="evidence" value="ECO:0007669"/>
    <property type="project" value="TreeGrafter"/>
</dbReference>
<reference evidence="8" key="1">
    <citation type="submission" date="2013-12" db="EMBL/GenBank/DDBJ databases">
        <title>The Genome Sequence of Aphanomyces astaci APO3.</title>
        <authorList>
            <consortium name="The Broad Institute Genomics Platform"/>
            <person name="Russ C."/>
            <person name="Tyler B."/>
            <person name="van West P."/>
            <person name="Dieguez-Uribeondo J."/>
            <person name="Young S.K."/>
            <person name="Zeng Q."/>
            <person name="Gargeya S."/>
            <person name="Fitzgerald M."/>
            <person name="Abouelleil A."/>
            <person name="Alvarado L."/>
            <person name="Chapman S.B."/>
            <person name="Gainer-Dewar J."/>
            <person name="Goldberg J."/>
            <person name="Griggs A."/>
            <person name="Gujja S."/>
            <person name="Hansen M."/>
            <person name="Howarth C."/>
            <person name="Imamovic A."/>
            <person name="Ireland A."/>
            <person name="Larimer J."/>
            <person name="McCowan C."/>
            <person name="Murphy C."/>
            <person name="Pearson M."/>
            <person name="Poon T.W."/>
            <person name="Priest M."/>
            <person name="Roberts A."/>
            <person name="Saif S."/>
            <person name="Shea T."/>
            <person name="Sykes S."/>
            <person name="Wortman J."/>
            <person name="Nusbaum C."/>
            <person name="Birren B."/>
        </authorList>
    </citation>
    <scope>NUCLEOTIDE SEQUENCE [LARGE SCALE GENOMIC DNA]</scope>
    <source>
        <strain evidence="8">APO3</strain>
    </source>
</reference>
<keyword evidence="2 5" id="KW-0812">Transmembrane</keyword>
<organism evidence="8">
    <name type="scientific">Aphanomyces astaci</name>
    <name type="common">Crayfish plague agent</name>
    <dbReference type="NCBI Taxonomy" id="112090"/>
    <lineage>
        <taxon>Eukaryota</taxon>
        <taxon>Sar</taxon>
        <taxon>Stramenopiles</taxon>
        <taxon>Oomycota</taxon>
        <taxon>Saprolegniomycetes</taxon>
        <taxon>Saprolegniales</taxon>
        <taxon>Verrucalvaceae</taxon>
        <taxon>Aphanomyces</taxon>
    </lineage>
</organism>
<comment type="subcellular location">
    <subcellularLocation>
        <location evidence="1">Membrane</location>
        <topology evidence="1">Single-pass membrane protein</topology>
    </subcellularLocation>
</comment>
<accession>W4H8Z0</accession>
<evidence type="ECO:0000256" key="5">
    <source>
        <dbReference type="SAM" id="Phobius"/>
    </source>
</evidence>
<dbReference type="Pfam" id="PF13848">
    <property type="entry name" value="Thioredoxin_6"/>
    <property type="match status" value="1"/>
</dbReference>
<evidence type="ECO:0000256" key="4">
    <source>
        <dbReference type="ARBA" id="ARBA00023136"/>
    </source>
</evidence>
<dbReference type="SUPFAM" id="SSF52833">
    <property type="entry name" value="Thioredoxin-like"/>
    <property type="match status" value="3"/>
</dbReference>
<dbReference type="GO" id="GO:0016020">
    <property type="term" value="C:membrane"/>
    <property type="evidence" value="ECO:0007669"/>
    <property type="project" value="UniProtKB-SubCell"/>
</dbReference>
<evidence type="ECO:0000256" key="3">
    <source>
        <dbReference type="ARBA" id="ARBA00022989"/>
    </source>
</evidence>
<dbReference type="STRING" id="112090.W4H8Z0"/>
<dbReference type="PANTHER" id="PTHR46426">
    <property type="entry name" value="PROTEIN DISULFIDE-ISOMERASE TMX3"/>
    <property type="match status" value="1"/>
</dbReference>